<dbReference type="InterPro" id="IPR035902">
    <property type="entry name" value="Nuc_phospho_transferase"/>
</dbReference>
<dbReference type="InterPro" id="IPR005940">
    <property type="entry name" value="Anthranilate_Pribosyl_Tfrase"/>
</dbReference>
<evidence type="ECO:0000256" key="2">
    <source>
        <dbReference type="ARBA" id="ARBA00022679"/>
    </source>
</evidence>
<comment type="similarity">
    <text evidence="5">Belongs to the anthranilate phosphoribosyltransferase family.</text>
</comment>
<feature type="binding site" evidence="5">
    <location>
        <position position="226"/>
    </location>
    <ligand>
        <name>Mg(2+)</name>
        <dbReference type="ChEBI" id="CHEBI:18420"/>
        <label>2</label>
    </ligand>
</feature>
<dbReference type="RefSeq" id="WP_191700738.1">
    <property type="nucleotide sequence ID" value="NZ_JACSPZ010000006.1"/>
</dbReference>
<dbReference type="Gene3D" id="1.20.970.10">
    <property type="entry name" value="Transferase, Pyrimidine Nucleoside Phosphorylase, Chain C"/>
    <property type="match status" value="1"/>
</dbReference>
<evidence type="ECO:0000256" key="4">
    <source>
        <dbReference type="ARBA" id="ARBA00023141"/>
    </source>
</evidence>
<comment type="function">
    <text evidence="5">Catalyzes the transfer of the phosphoribosyl group of 5-phosphorylribose-1-pyrophosphate (PRPP) to anthranilate to yield N-(5'-phosphoribosyl)-anthranilate (PRA).</text>
</comment>
<comment type="pathway">
    <text evidence="5">Amino-acid biosynthesis; L-tryptophan biosynthesis; L-tryptophan from chorismate: step 2/5.</text>
</comment>
<feature type="binding site" evidence="5">
    <location>
        <position position="227"/>
    </location>
    <ligand>
        <name>Mg(2+)</name>
        <dbReference type="ChEBI" id="CHEBI:18420"/>
        <label>1</label>
    </ligand>
</feature>
<feature type="binding site" evidence="5">
    <location>
        <position position="81"/>
    </location>
    <ligand>
        <name>anthranilate</name>
        <dbReference type="ChEBI" id="CHEBI:16567"/>
        <label>1</label>
    </ligand>
</feature>
<comment type="caution">
    <text evidence="5">Lacks conserved residue(s) required for the propagation of feature annotation.</text>
</comment>
<dbReference type="Pfam" id="PF02885">
    <property type="entry name" value="Glycos_trans_3N"/>
    <property type="match status" value="1"/>
</dbReference>
<feature type="binding site" evidence="5">
    <location>
        <position position="112"/>
    </location>
    <ligand>
        <name>anthranilate</name>
        <dbReference type="ChEBI" id="CHEBI:16567"/>
        <label>1</label>
    </ligand>
</feature>
<dbReference type="InterPro" id="IPR000312">
    <property type="entry name" value="Glycosyl_Trfase_fam3"/>
</dbReference>
<dbReference type="GO" id="GO:0004048">
    <property type="term" value="F:anthranilate phosphoribosyltransferase activity"/>
    <property type="evidence" value="ECO:0007669"/>
    <property type="project" value="UniProtKB-EC"/>
</dbReference>
<feature type="binding site" evidence="5">
    <location>
        <begin position="109"/>
        <end position="117"/>
    </location>
    <ligand>
        <name>5-phospho-alpha-D-ribose 1-diphosphate</name>
        <dbReference type="ChEBI" id="CHEBI:58017"/>
    </ligand>
</feature>
<dbReference type="EC" id="2.4.2.18" evidence="5"/>
<evidence type="ECO:0000313" key="9">
    <source>
        <dbReference type="Proteomes" id="UP000619101"/>
    </source>
</evidence>
<dbReference type="Pfam" id="PF00591">
    <property type="entry name" value="Glycos_transf_3"/>
    <property type="match status" value="1"/>
</dbReference>
<keyword evidence="2 5" id="KW-0808">Transferase</keyword>
<dbReference type="NCBIfam" id="TIGR01245">
    <property type="entry name" value="trpD"/>
    <property type="match status" value="1"/>
</dbReference>
<feature type="binding site" evidence="5">
    <location>
        <begin position="91"/>
        <end position="94"/>
    </location>
    <ligand>
        <name>5-phospho-alpha-D-ribose 1-diphosphate</name>
        <dbReference type="ChEBI" id="CHEBI:58017"/>
    </ligand>
</feature>
<dbReference type="Gene3D" id="3.40.1030.10">
    <property type="entry name" value="Nucleoside phosphorylase/phosphoribosyltransferase catalytic domain"/>
    <property type="match status" value="1"/>
</dbReference>
<comment type="catalytic activity">
    <reaction evidence="5">
        <text>N-(5-phospho-beta-D-ribosyl)anthranilate + diphosphate = 5-phospho-alpha-D-ribose 1-diphosphate + anthranilate</text>
        <dbReference type="Rhea" id="RHEA:11768"/>
        <dbReference type="ChEBI" id="CHEBI:16567"/>
        <dbReference type="ChEBI" id="CHEBI:18277"/>
        <dbReference type="ChEBI" id="CHEBI:33019"/>
        <dbReference type="ChEBI" id="CHEBI:58017"/>
        <dbReference type="EC" id="2.4.2.18"/>
    </reaction>
</comment>
<name>A0ABR8Y0G6_9BACL</name>
<dbReference type="InterPro" id="IPR036320">
    <property type="entry name" value="Glycosyl_Trfase_fam3_N_dom_sf"/>
</dbReference>
<protein>
    <recommendedName>
        <fullName evidence="5">Anthranilate phosphoribosyltransferase</fullName>
        <ecNumber evidence="5">2.4.2.18</ecNumber>
    </recommendedName>
</protein>
<dbReference type="SUPFAM" id="SSF47648">
    <property type="entry name" value="Nucleoside phosphorylase/phosphoribosyltransferase N-terminal domain"/>
    <property type="match status" value="1"/>
</dbReference>
<dbReference type="PANTHER" id="PTHR43285:SF2">
    <property type="entry name" value="ANTHRANILATE PHOSPHORIBOSYLTRANSFERASE"/>
    <property type="match status" value="1"/>
</dbReference>
<feature type="domain" description="Glycosyl transferase family 3" evidence="6">
    <location>
        <begin position="76"/>
        <end position="325"/>
    </location>
</feature>
<feature type="domain" description="Glycosyl transferase family 3 N-terminal" evidence="7">
    <location>
        <begin position="5"/>
        <end position="66"/>
    </location>
</feature>
<evidence type="ECO:0000313" key="8">
    <source>
        <dbReference type="EMBL" id="MBD8037661.1"/>
    </source>
</evidence>
<comment type="caution">
    <text evidence="8">The sequence shown here is derived from an EMBL/GenBank/DDBJ whole genome shotgun (WGS) entry which is preliminary data.</text>
</comment>
<keyword evidence="3 5" id="KW-0822">Tryptophan biosynthesis</keyword>
<accession>A0ABR8Y0G6</accession>
<feature type="binding site" evidence="5">
    <location>
        <position position="167"/>
    </location>
    <ligand>
        <name>anthranilate</name>
        <dbReference type="ChEBI" id="CHEBI:16567"/>
        <label>2</label>
    </ligand>
</feature>
<comment type="subunit">
    <text evidence="5">Homodimer.</text>
</comment>
<feature type="binding site" evidence="5">
    <location>
        <begin position="84"/>
        <end position="85"/>
    </location>
    <ligand>
        <name>5-phospho-alpha-D-ribose 1-diphosphate</name>
        <dbReference type="ChEBI" id="CHEBI:58017"/>
    </ligand>
</feature>
<feature type="binding site" evidence="5">
    <location>
        <position position="89"/>
    </location>
    <ligand>
        <name>5-phospho-alpha-D-ribose 1-diphosphate</name>
        <dbReference type="ChEBI" id="CHEBI:58017"/>
    </ligand>
</feature>
<feature type="binding site" evidence="5">
    <location>
        <position position="93"/>
    </location>
    <ligand>
        <name>Mg(2+)</name>
        <dbReference type="ChEBI" id="CHEBI:18420"/>
        <label>1</label>
    </ligand>
</feature>
<feature type="binding site" evidence="5">
    <location>
        <position position="81"/>
    </location>
    <ligand>
        <name>5-phospho-alpha-D-ribose 1-diphosphate</name>
        <dbReference type="ChEBI" id="CHEBI:58017"/>
    </ligand>
</feature>
<evidence type="ECO:0000256" key="1">
    <source>
        <dbReference type="ARBA" id="ARBA00022676"/>
    </source>
</evidence>
<keyword evidence="1 5" id="KW-0328">Glycosyltransferase</keyword>
<dbReference type="HAMAP" id="MF_00211">
    <property type="entry name" value="TrpD"/>
    <property type="match status" value="1"/>
</dbReference>
<evidence type="ECO:0000256" key="3">
    <source>
        <dbReference type="ARBA" id="ARBA00022822"/>
    </source>
</evidence>
<reference evidence="8 9" key="1">
    <citation type="submission" date="2020-08" db="EMBL/GenBank/DDBJ databases">
        <title>A Genomic Blueprint of the Chicken Gut Microbiome.</title>
        <authorList>
            <person name="Gilroy R."/>
            <person name="Ravi A."/>
            <person name="Getino M."/>
            <person name="Pursley I."/>
            <person name="Horton D.L."/>
            <person name="Alikhan N.-F."/>
            <person name="Baker D."/>
            <person name="Gharbi K."/>
            <person name="Hall N."/>
            <person name="Watson M."/>
            <person name="Adriaenssens E.M."/>
            <person name="Foster-Nyarko E."/>
            <person name="Jarju S."/>
            <person name="Secka A."/>
            <person name="Antonio M."/>
            <person name="Oren A."/>
            <person name="Chaudhuri R."/>
            <person name="La Ragione R.M."/>
            <person name="Hildebrand F."/>
            <person name="Pallen M.J."/>
        </authorList>
    </citation>
    <scope>NUCLEOTIDE SEQUENCE [LARGE SCALE GENOMIC DNA]</scope>
    <source>
        <strain evidence="8 9">A46</strain>
    </source>
</reference>
<dbReference type="PANTHER" id="PTHR43285">
    <property type="entry name" value="ANTHRANILATE PHOSPHORIBOSYLTRANSFERASE"/>
    <property type="match status" value="1"/>
</dbReference>
<organism evidence="8 9">
    <name type="scientific">Solibacillus faecavium</name>
    <dbReference type="NCBI Taxonomy" id="2762221"/>
    <lineage>
        <taxon>Bacteria</taxon>
        <taxon>Bacillati</taxon>
        <taxon>Bacillota</taxon>
        <taxon>Bacilli</taxon>
        <taxon>Bacillales</taxon>
        <taxon>Caryophanaceae</taxon>
        <taxon>Solibacillus</taxon>
    </lineage>
</organism>
<dbReference type="Proteomes" id="UP000619101">
    <property type="component" value="Unassembled WGS sequence"/>
</dbReference>
<evidence type="ECO:0000259" key="6">
    <source>
        <dbReference type="Pfam" id="PF00591"/>
    </source>
</evidence>
<dbReference type="InterPro" id="IPR017459">
    <property type="entry name" value="Glycosyl_Trfase_fam3_N_dom"/>
</dbReference>
<feature type="binding site" evidence="5">
    <location>
        <position position="227"/>
    </location>
    <ligand>
        <name>Mg(2+)</name>
        <dbReference type="ChEBI" id="CHEBI:18420"/>
        <label>2</label>
    </ligand>
</feature>
<comment type="cofactor">
    <cofactor evidence="5">
        <name>Mg(2+)</name>
        <dbReference type="ChEBI" id="CHEBI:18420"/>
    </cofactor>
    <text evidence="5">Binds 2 magnesium ions per monomer.</text>
</comment>
<keyword evidence="5" id="KW-0460">Magnesium</keyword>
<feature type="binding site" evidence="5">
    <location>
        <position position="121"/>
    </location>
    <ligand>
        <name>5-phospho-alpha-D-ribose 1-diphosphate</name>
        <dbReference type="ChEBI" id="CHEBI:58017"/>
    </ligand>
</feature>
<evidence type="ECO:0000256" key="5">
    <source>
        <dbReference type="HAMAP-Rule" id="MF_00211"/>
    </source>
</evidence>
<dbReference type="EMBL" id="JACSPZ010000006">
    <property type="protein sequence ID" value="MBD8037661.1"/>
    <property type="molecule type" value="Genomic_DNA"/>
</dbReference>
<dbReference type="SUPFAM" id="SSF52418">
    <property type="entry name" value="Nucleoside phosphorylase/phosphoribosyltransferase catalytic domain"/>
    <property type="match status" value="1"/>
</dbReference>
<proteinExistence type="inferred from homology"/>
<sequence length="345" mass="37076">MSLLPFIEQIERKEHLVFEEMQQAAQLIFNEQTPKEQIAAFLTAMSIKGETAHEVAGLASVMKSHAVSVDAPEGIYIDNCGTGGDGLQSFNISTTAAFVLAGGGILVAKHGNRKVSSASGSSDVLEALGITLLPDTAQTIDLLKQHGIAFLHAPNMHPKLKRIGEVRQSLGKPTIFNLVGPLTNPVPLKTQFVGINRPNFTTDYAEVLHMLGRERAIVVSGAQGMDEASLDGENTFVLLDHGDIIPFKLRAEDVGLTAKPLSAIRGGTPAENAVIMRDLLKGKQSVYFDTVVLNAGIGFFAYGLASTMKEGIDMAKDSILSGRAYEKLESVVAYNKKVMQEETII</sequence>
<keyword evidence="9" id="KW-1185">Reference proteome</keyword>
<evidence type="ECO:0000259" key="7">
    <source>
        <dbReference type="Pfam" id="PF02885"/>
    </source>
</evidence>
<keyword evidence="4 5" id="KW-0057">Aromatic amino acid biosynthesis</keyword>
<gene>
    <name evidence="5 8" type="primary">trpD</name>
    <name evidence="8" type="ORF">H9635_12995</name>
</gene>
<keyword evidence="5" id="KW-0028">Amino-acid biosynthesis</keyword>
<keyword evidence="5" id="KW-0479">Metal-binding</keyword>